<sequence>MNLKTLHYEKKVFVMNEWITPKHKNVYIFSGSKTLDVNKFKDKQTNNITNISSFIYDTDTIETIRYKIATMCIKNKNVKDLYMWSKCEVKQDDIVTFAQNLFKNNIKLDKAYINSITEAYFGMKVYSTKMDDKEIYEDFVEEFKPKYMITSLDFRYNNLNDYAVFFSPTPFGKLNETDDESAKTNYLKTLLFKFNLVENEINFVSENTKQDIDAIYFNNKQEYESTFYDLLMTKLKIQDKFGDMDDILDNVSNRLELLYFRVLPHSHDIQINMRTFFEISDTSFDIPFIVYKSKFTNEYKINKPALSDMDRKQIEMFHDQEFKNKDLVLNRANDTIIYYIKLVDNVFFYLLLSENGSYRLKYKLNKANDIKVEDIATSFEKLQNIYRNMDDLMIYKLNKNTEIFNSNMIDIIEYNTQNTLTFKKPISNKIFMDNIKTNNPFFQYNKSDSKSIVQLQYVDTNNFYNTDSVTAFIYNHMELNRDELIKKLQYYFKLSESDATDVYDEKKNKMHLNISKKGKNIFAVRTYHTAVNIRINMMSDYSIKVNTNNTQDGVYQSLILYYLVHYLTERIENGKKQGTKKSPMTQDNEEVEVVNFNDLVDLDGADFDFDDISDIDSPKPNIETDISDYDEEILDDEESIDEEGLKESGKKTDYTTFVLDRLYKADKKLFLWKDVSTKLKNYSSKCGAVNYRQPVVINKEEIENIDKNHPGSYTGFVKTGSTPELKEKNYYICPKIWCRVSKVSITDDEYKKYGNKCPPPHGEEAIFFPKKGSKDNYFMTKDGTESHWPSLLNKNKHPKNLELPCCGKKPPKEDKTNNSNYVSNISTELLLNEGQYGNLPLLLNTILNKNIACVGILGSKKHCYARTGTDNSGNTLFHIIEKMLNIKSLGDYINENMLLEHYILLNGGNTLKVFMNNDDQFKLLDKATFKTFKTYFIENKEYVKKFNLQEEYKYLENIDNFELDDDSPLTRSIVREFLILQSFVNFKSYIDNDSINKQLEDIYHMLTFEWLNKDLINFIFLSINKDDVFFMNPKYYNFAASFNKTGLNVLILKIADGYEYVSYISQKKRPDSKELYLQYNTIKPIIENIDLKKQNDDDDILMSNVDVTKYILSTNLKCVGVVVNDKNVVMFGKNKMIEYGDLKTRSIVYMDKIGDYKMSRDVMKLYGKTFSDSDIESFKNNKMAENNLKLFVQDTNESSMEDNGEIIYNQNLYNVAKVVANKEKLANAVYVMNHSLSNFTMREKRHLLKKILAKNKINFSDEIVEERLYDDILRIPLQNILNDHKLKTHKKNKNEVYLSFNDLLNNKLWDHFTKYKRNQFTTFETSIDDFVEEINYIKLDSVENIELDGLKWSDLRKPIKPVKVNKYFPNFEVIDEEISYDKLINFANSLDKSLTLEHFEKVLVETIMAMYQSNKSELHNSFKRNINFEKHKITQAKSTLDDYVNLIKNMDYHYSLLELEILAKLIKHNIIIVGRDTILIDNGIHLISNNNIDKYIILMYNIHKNRHEFNLVIRNGVDDHIFTLNDFSSDLNKLLKLI</sequence>
<protein>
    <submittedName>
        <fullName evidence="1">Uncharacterized protein</fullName>
    </submittedName>
</protein>
<dbReference type="EMBL" id="MT663534">
    <property type="protein sequence ID" value="QOI90293.1"/>
    <property type="molecule type" value="Genomic_DNA"/>
</dbReference>
<accession>A0A7M3UNM4</accession>
<gene>
    <name evidence="1" type="ORF">HWQ62_00156</name>
</gene>
<evidence type="ECO:0000313" key="1">
    <source>
        <dbReference type="EMBL" id="QOI90293.1"/>
    </source>
</evidence>
<organism evidence="1 2">
    <name type="scientific">Pyramimonas orientalis virus 01B</name>
    <dbReference type="NCBI Taxonomy" id="3134525"/>
    <lineage>
        <taxon>Viruses</taxon>
        <taxon>Varidnaviria</taxon>
        <taxon>Bamfordvirae</taxon>
        <taxon>Nucleocytoviricota</taxon>
        <taxon>Megaviricetes</taxon>
        <taxon>Imitervirales</taxon>
        <taxon>Allomimiviridae</taxon>
        <taxon>Heliosvirus</taxon>
        <taxon>Heliosvirus raunefjordenense</taxon>
    </lineage>
</organism>
<dbReference type="Proteomes" id="UP001162120">
    <property type="component" value="Segment"/>
</dbReference>
<reference evidence="1" key="1">
    <citation type="submission" date="2020-06" db="EMBL/GenBank/DDBJ databases">
        <title>Lateral gene transfer of anion-conducting channel rhodopsins between green algae and giant viruses.</title>
        <authorList>
            <person name="Rozenberg A."/>
            <person name="Oppermann J."/>
            <person name="Wietek J."/>
            <person name="Fernandez Lahore R.G."/>
            <person name="Sandaa R.-A."/>
            <person name="Bratbak G."/>
            <person name="Hegemann P."/>
            <person name="Beja O."/>
        </authorList>
    </citation>
    <scope>NUCLEOTIDE SEQUENCE</scope>
    <source>
        <strain evidence="1">01B</strain>
    </source>
</reference>
<keyword evidence="2" id="KW-1185">Reference proteome</keyword>
<name>A0A7M3UNM4_9VIRU</name>
<proteinExistence type="predicted"/>
<evidence type="ECO:0000313" key="2">
    <source>
        <dbReference type="Proteomes" id="UP001162120"/>
    </source>
</evidence>